<feature type="region of interest" description="Disordered" evidence="3">
    <location>
        <begin position="485"/>
        <end position="506"/>
    </location>
</feature>
<dbReference type="InterPro" id="IPR011801">
    <property type="entry name" value="Swm_rep_I_cyn"/>
</dbReference>
<name>A0A9D2WPQ9_9FIRM</name>
<dbReference type="Pfam" id="PF13205">
    <property type="entry name" value="Big_5"/>
    <property type="match status" value="2"/>
</dbReference>
<dbReference type="Pfam" id="PF13753">
    <property type="entry name" value="SWM_repeat"/>
    <property type="match status" value="3"/>
</dbReference>
<evidence type="ECO:0000259" key="5">
    <source>
        <dbReference type="PROSITE" id="PS51272"/>
    </source>
</evidence>
<feature type="domain" description="SLH" evidence="5">
    <location>
        <begin position="21"/>
        <end position="79"/>
    </location>
</feature>
<feature type="signal peptide" evidence="4">
    <location>
        <begin position="1"/>
        <end position="24"/>
    </location>
</feature>
<proteinExistence type="predicted"/>
<feature type="domain" description="SLH" evidence="5">
    <location>
        <begin position="144"/>
        <end position="207"/>
    </location>
</feature>
<sequence length="834" mass="87515">MRKTALIMFMSLCLLISLSGLCFAQPNDISGHWSEKQVLDWSNKGYINGYPDGSFKPNNPVSRAEFITFVNKAFNFTAAADPEFSDINSSSWYAGEVAKAVAAGYIGGYEDGTFKPNQQITRLEASSIIARVLGSKLSGKADALNGFRDQNQIPTWGRTAAEAVTAQGIIKGYADQTFRPGQPITRAEAIVVLDRAMAYEINSANNVNDQDTSKPTEDGTGGGDGNNPLNYIGALLVDTGKSIEGSTDVPVSPKIKLVFDRGVVRDYWDNNQNCITMESSSGNDVAINVTRISNNDAEKEHIYVTPKENLSGGKTYKLIISKDLKANNGNTLGKQVVISFQIKTSGTGSGGGSGSGGGTGGGGGNNPLNFIRALLVDTGKSIEGSTDVPVSPKIKLVFDRGVVRDYWDNNQNCITMESSTGNDVAINVSRISNNDAEKEHIYVTPKNDLTRGKTYKLIISKNLKANNGNTLGKQVVISFQVKASSSGGGNSGGSDEDKPTAPNLTDAQVTSQGDVNIVFNKAMADPSGKHAGFAVTVDGAPVEIEAATAVTDTKKIKLVLATKVTNGEQVVQVAYTKPGDAAQQIVAADGGVLESFAPQNVTNSLPGSAPTFVGADVTSQGDISVTFSQDMADPSGKHAGFVVTVDGAPVEIEAASAAKETKKIKLVLATKVTSGEQVVQVAYTKPGDAAQQIVATNGGVLESFAPQSVTNSLAVPPTKPAPQLLIAEVTPKGDISILFDVDMAVPAEDDPLMSQICDQFTVLVNGTENTVTAVSATNTVGKIKLVLNTKILTPGQSVTLSYLKSDNPNIQIKSTSGGVLESFADLPVAYKSAA</sequence>
<evidence type="ECO:0000256" key="2">
    <source>
        <dbReference type="ARBA" id="ARBA00022737"/>
    </source>
</evidence>
<protein>
    <submittedName>
        <fullName evidence="6">Cellulosome-anchoring protein</fullName>
    </submittedName>
</protein>
<evidence type="ECO:0000313" key="6">
    <source>
        <dbReference type="EMBL" id="KAF1085305.1"/>
    </source>
</evidence>
<dbReference type="InterPro" id="IPR001119">
    <property type="entry name" value="SLH_dom"/>
</dbReference>
<evidence type="ECO:0000256" key="3">
    <source>
        <dbReference type="SAM" id="MobiDB-lite"/>
    </source>
</evidence>
<comment type="caution">
    <text evidence="6">The sequence shown here is derived from an EMBL/GenBank/DDBJ whole genome shotgun (WGS) entry which is preliminary data.</text>
</comment>
<feature type="chain" id="PRO_5039286365" evidence="4">
    <location>
        <begin position="25"/>
        <end position="834"/>
    </location>
</feature>
<keyword evidence="1 4" id="KW-0732">Signal</keyword>
<dbReference type="PANTHER" id="PTHR43308:SF5">
    <property type="entry name" value="S-LAYER PROTEIN _ PEPTIDOGLYCAN ENDO-BETA-N-ACETYLGLUCOSAMINIDASE"/>
    <property type="match status" value="1"/>
</dbReference>
<dbReference type="Pfam" id="PF00395">
    <property type="entry name" value="SLH"/>
    <property type="match status" value="3"/>
</dbReference>
<reference evidence="6" key="1">
    <citation type="submission" date="2016-02" db="EMBL/GenBank/DDBJ databases">
        <title>Draft Genome Sequence of Sporotomaculum syntrophicum Strain FB, a Syntrophic Benzoate Degrader.</title>
        <authorList>
            <person name="Nobu M.K."/>
            <person name="Narihiro T."/>
            <person name="Qiu Y.-L."/>
            <person name="Ohashi A."/>
            <person name="Liu W.-T."/>
            <person name="Yuji S."/>
        </authorList>
    </citation>
    <scope>NUCLEOTIDE SEQUENCE</scope>
    <source>
        <strain evidence="6">FB</strain>
    </source>
</reference>
<keyword evidence="2" id="KW-0677">Repeat</keyword>
<dbReference type="PANTHER" id="PTHR43308">
    <property type="entry name" value="OUTER MEMBRANE PROTEIN ALPHA-RELATED"/>
    <property type="match status" value="1"/>
</dbReference>
<dbReference type="NCBIfam" id="TIGR02059">
    <property type="entry name" value="swm_rep_I"/>
    <property type="match status" value="3"/>
</dbReference>
<dbReference type="InterPro" id="IPR028059">
    <property type="entry name" value="SWM_rpt"/>
</dbReference>
<evidence type="ECO:0000313" key="7">
    <source>
        <dbReference type="Proteomes" id="UP000798488"/>
    </source>
</evidence>
<dbReference type="AlphaFoldDB" id="A0A9D2WPQ9"/>
<dbReference type="RefSeq" id="WP_161821794.1">
    <property type="nucleotide sequence ID" value="NZ_LSRS01000003.1"/>
</dbReference>
<feature type="domain" description="SLH" evidence="5">
    <location>
        <begin position="80"/>
        <end position="143"/>
    </location>
</feature>
<accession>A0A9D2WPQ9</accession>
<evidence type="ECO:0000256" key="4">
    <source>
        <dbReference type="SAM" id="SignalP"/>
    </source>
</evidence>
<gene>
    <name evidence="6" type="primary">ancA_2</name>
    <name evidence="6" type="ORF">SPSYN_01441</name>
</gene>
<dbReference type="Proteomes" id="UP000798488">
    <property type="component" value="Unassembled WGS sequence"/>
</dbReference>
<organism evidence="6 7">
    <name type="scientific">Sporotomaculum syntrophicum</name>
    <dbReference type="NCBI Taxonomy" id="182264"/>
    <lineage>
        <taxon>Bacteria</taxon>
        <taxon>Bacillati</taxon>
        <taxon>Bacillota</taxon>
        <taxon>Clostridia</taxon>
        <taxon>Eubacteriales</taxon>
        <taxon>Desulfallaceae</taxon>
        <taxon>Sporotomaculum</taxon>
    </lineage>
</organism>
<dbReference type="OrthoDB" id="2112962at2"/>
<dbReference type="EMBL" id="LSRS01000003">
    <property type="protein sequence ID" value="KAF1085305.1"/>
    <property type="molecule type" value="Genomic_DNA"/>
</dbReference>
<evidence type="ECO:0000256" key="1">
    <source>
        <dbReference type="ARBA" id="ARBA00022729"/>
    </source>
</evidence>
<keyword evidence="7" id="KW-1185">Reference proteome</keyword>
<feature type="region of interest" description="Disordered" evidence="3">
    <location>
        <begin position="204"/>
        <end position="226"/>
    </location>
</feature>
<dbReference type="InterPro" id="IPR032812">
    <property type="entry name" value="SbsA_Ig"/>
</dbReference>
<dbReference type="InterPro" id="IPR051465">
    <property type="entry name" value="Cell_Envelope_Struct_Comp"/>
</dbReference>
<dbReference type="PROSITE" id="PS51272">
    <property type="entry name" value="SLH"/>
    <property type="match status" value="3"/>
</dbReference>